<dbReference type="EC" id="2.3.1.193" evidence="9"/>
<dbReference type="InterPro" id="IPR032672">
    <property type="entry name" value="TmcA/NAT10/Kre33"/>
</dbReference>
<comment type="similarity">
    <text evidence="9">Belongs to the TmcA family.</text>
</comment>
<accession>A0ABW0RP95</accession>
<comment type="subcellular location">
    <subcellularLocation>
        <location evidence="9">Cytoplasm</location>
    </subcellularLocation>
</comment>
<dbReference type="EMBL" id="JBHSNL010000001">
    <property type="protein sequence ID" value="MFC5545295.1"/>
    <property type="molecule type" value="Genomic_DNA"/>
</dbReference>
<dbReference type="InterPro" id="IPR038321">
    <property type="entry name" value="TmcA_C_sf"/>
</dbReference>
<comment type="caution">
    <text evidence="11">The sequence shown here is derived from an EMBL/GenBank/DDBJ whole genome shotgun (WGS) entry which is preliminary data.</text>
</comment>
<evidence type="ECO:0000256" key="7">
    <source>
        <dbReference type="ARBA" id="ARBA00022884"/>
    </source>
</evidence>
<dbReference type="InterPro" id="IPR013562">
    <property type="entry name" value="TmcA/NAT10_N"/>
</dbReference>
<name>A0ABW0RP95_9GAMM</name>
<dbReference type="SUPFAM" id="SSF52540">
    <property type="entry name" value="P-loop containing nucleoside triphosphate hydrolases"/>
    <property type="match status" value="1"/>
</dbReference>
<evidence type="ECO:0000256" key="3">
    <source>
        <dbReference type="ARBA" id="ARBA00022679"/>
    </source>
</evidence>
<keyword evidence="4 9" id="KW-0819">tRNA processing</keyword>
<evidence type="ECO:0000313" key="11">
    <source>
        <dbReference type="EMBL" id="MFC5545295.1"/>
    </source>
</evidence>
<dbReference type="PROSITE" id="PS51186">
    <property type="entry name" value="GNAT"/>
    <property type="match status" value="1"/>
</dbReference>
<dbReference type="InterPro" id="IPR024914">
    <property type="entry name" value="tRNA_acetyltr_TmcA"/>
</dbReference>
<evidence type="ECO:0000256" key="6">
    <source>
        <dbReference type="ARBA" id="ARBA00022840"/>
    </source>
</evidence>
<dbReference type="InterPro" id="IPR000182">
    <property type="entry name" value="GNAT_dom"/>
</dbReference>
<gene>
    <name evidence="9" type="primary">tmcA</name>
    <name evidence="11" type="ORF">ACFPQA_09540</name>
</gene>
<keyword evidence="8 9" id="KW-0012">Acyltransferase</keyword>
<comment type="function">
    <text evidence="9">Catalyzes the formation of N(4)-acetylcytidine (ac(4)C) at the wobble position of tRNA(Met), by using acetyl-CoA as an acetyl donor and ATP (or GTP).</text>
</comment>
<dbReference type="InterPro" id="IPR007807">
    <property type="entry name" value="TcmA/NAT10_helicase"/>
</dbReference>
<comment type="caution">
    <text evidence="9">Lacks conserved residue(s) required for the propagation of feature annotation.</text>
</comment>
<proteinExistence type="inferred from homology"/>
<keyword evidence="7 9" id="KW-0694">RNA-binding</keyword>
<feature type="binding site" evidence="9">
    <location>
        <position position="359"/>
    </location>
    <ligand>
        <name>ATP</name>
        <dbReference type="ChEBI" id="CHEBI:30616"/>
    </ligand>
</feature>
<dbReference type="HAMAP" id="MF_01886">
    <property type="entry name" value="tRNA_acetyltr_TmcA"/>
    <property type="match status" value="1"/>
</dbReference>
<dbReference type="PANTHER" id="PTHR10925:SF5">
    <property type="entry name" value="RNA CYTIDINE ACETYLTRANSFERASE"/>
    <property type="match status" value="1"/>
</dbReference>
<evidence type="ECO:0000259" key="10">
    <source>
        <dbReference type="PROSITE" id="PS51186"/>
    </source>
</evidence>
<evidence type="ECO:0000256" key="4">
    <source>
        <dbReference type="ARBA" id="ARBA00022694"/>
    </source>
</evidence>
<feature type="binding site" evidence="9">
    <location>
        <position position="540"/>
    </location>
    <ligand>
        <name>acetyl-CoA</name>
        <dbReference type="ChEBI" id="CHEBI:57288"/>
    </ligand>
</feature>
<keyword evidence="12" id="KW-1185">Reference proteome</keyword>
<evidence type="ECO:0000256" key="9">
    <source>
        <dbReference type="HAMAP-Rule" id="MF_01886"/>
    </source>
</evidence>
<dbReference type="Pfam" id="PF08351">
    <property type="entry name" value="TmcA_N"/>
    <property type="match status" value="1"/>
</dbReference>
<organism evidence="11 12">
    <name type="scientific">Marinobacter koreensis</name>
    <dbReference type="NCBI Taxonomy" id="335974"/>
    <lineage>
        <taxon>Bacteria</taxon>
        <taxon>Pseudomonadati</taxon>
        <taxon>Pseudomonadota</taxon>
        <taxon>Gammaproteobacteria</taxon>
        <taxon>Pseudomonadales</taxon>
        <taxon>Marinobacteraceae</taxon>
        <taxon>Marinobacter</taxon>
    </lineage>
</organism>
<dbReference type="RefSeq" id="WP_248155928.1">
    <property type="nucleotide sequence ID" value="NZ_JAKZAJ010000002.1"/>
</dbReference>
<comment type="catalytic activity">
    <reaction evidence="9">
        <text>cytidine(34) in elongator tRNA(Met) + acetyl-CoA + ATP + H2O = N(4)-acetylcytidine(34) in elongator tRNA(Met) + ADP + phosphate + CoA + H(+)</text>
        <dbReference type="Rhea" id="RHEA:43788"/>
        <dbReference type="Rhea" id="RHEA-COMP:10693"/>
        <dbReference type="Rhea" id="RHEA-COMP:10694"/>
        <dbReference type="ChEBI" id="CHEBI:15377"/>
        <dbReference type="ChEBI" id="CHEBI:15378"/>
        <dbReference type="ChEBI" id="CHEBI:30616"/>
        <dbReference type="ChEBI" id="CHEBI:43474"/>
        <dbReference type="ChEBI" id="CHEBI:57287"/>
        <dbReference type="ChEBI" id="CHEBI:57288"/>
        <dbReference type="ChEBI" id="CHEBI:74900"/>
        <dbReference type="ChEBI" id="CHEBI:82748"/>
        <dbReference type="ChEBI" id="CHEBI:456216"/>
        <dbReference type="EC" id="2.3.1.193"/>
    </reaction>
</comment>
<evidence type="ECO:0000256" key="2">
    <source>
        <dbReference type="ARBA" id="ARBA00022555"/>
    </source>
</evidence>
<dbReference type="PANTHER" id="PTHR10925">
    <property type="entry name" value="N-ACETYLTRANSFERASE 10"/>
    <property type="match status" value="1"/>
</dbReference>
<keyword evidence="2 9" id="KW-0820">tRNA-binding</keyword>
<keyword evidence="6 9" id="KW-0067">ATP-binding</keyword>
<dbReference type="InterPro" id="IPR027417">
    <property type="entry name" value="P-loop_NTPase"/>
</dbReference>
<dbReference type="Gene3D" id="1.20.120.890">
    <property type="entry name" value="tRNA(Met) cytidine acetyltransferase, tail domain"/>
    <property type="match status" value="1"/>
</dbReference>
<dbReference type="InterPro" id="IPR016181">
    <property type="entry name" value="Acyl_CoA_acyltransferase"/>
</dbReference>
<feature type="binding site" evidence="9">
    <location>
        <position position="188"/>
    </location>
    <ligand>
        <name>ATP</name>
        <dbReference type="ChEBI" id="CHEBI:30616"/>
    </ligand>
</feature>
<dbReference type="Pfam" id="PF13718">
    <property type="entry name" value="GNAT_acetyltr_2"/>
    <property type="match status" value="1"/>
</dbReference>
<dbReference type="Gene3D" id="3.40.630.30">
    <property type="match status" value="1"/>
</dbReference>
<protein>
    <recommendedName>
        <fullName evidence="9">tRNA(Met) cytidine acetyltransferase TmcA</fullName>
        <ecNumber evidence="9">2.3.1.193</ecNumber>
    </recommendedName>
</protein>
<feature type="domain" description="N-acetyltransferase" evidence="10">
    <location>
        <begin position="390"/>
        <end position="586"/>
    </location>
</feature>
<keyword evidence="1 9" id="KW-0963">Cytoplasm</keyword>
<keyword evidence="3 9" id="KW-0808">Transferase</keyword>
<dbReference type="Gene3D" id="3.40.50.11040">
    <property type="match status" value="1"/>
</dbReference>
<evidence type="ECO:0000256" key="1">
    <source>
        <dbReference type="ARBA" id="ARBA00022490"/>
    </source>
</evidence>
<feature type="binding site" evidence="9">
    <location>
        <begin position="500"/>
        <end position="502"/>
    </location>
    <ligand>
        <name>acetyl-CoA</name>
        <dbReference type="ChEBI" id="CHEBI:57288"/>
    </ligand>
</feature>
<evidence type="ECO:0000313" key="12">
    <source>
        <dbReference type="Proteomes" id="UP001596055"/>
    </source>
</evidence>
<reference evidence="12" key="1">
    <citation type="journal article" date="2019" name="Int. J. Syst. Evol. Microbiol.">
        <title>The Global Catalogue of Microorganisms (GCM) 10K type strain sequencing project: providing services to taxonomists for standard genome sequencing and annotation.</title>
        <authorList>
            <consortium name="The Broad Institute Genomics Platform"/>
            <consortium name="The Broad Institute Genome Sequencing Center for Infectious Disease"/>
            <person name="Wu L."/>
            <person name="Ma J."/>
        </authorList>
    </citation>
    <scope>NUCLEOTIDE SEQUENCE [LARGE SCALE GENOMIC DNA]</scope>
    <source>
        <strain evidence="12">CGMCC 4.1799</strain>
    </source>
</reference>
<dbReference type="Proteomes" id="UP001596055">
    <property type="component" value="Unassembled WGS sequence"/>
</dbReference>
<dbReference type="Pfam" id="PF05127">
    <property type="entry name" value="NAT10_TcmA_helicase"/>
    <property type="match status" value="1"/>
</dbReference>
<keyword evidence="5 9" id="KW-0547">Nucleotide-binding</keyword>
<dbReference type="SUPFAM" id="SSF55729">
    <property type="entry name" value="Acyl-CoA N-acyltransferases (Nat)"/>
    <property type="match status" value="1"/>
</dbReference>
<evidence type="ECO:0000256" key="5">
    <source>
        <dbReference type="ARBA" id="ARBA00022741"/>
    </source>
</evidence>
<sequence>MPREASAQTADWQHLLDRLAALGERRLVLIEGDRDAALDWLGRLLPSLSSRPGLWVGSPEASPDPDLATVAPGKARSWLGRELGLVVWDGWHGNPPDGLAAIAGTLTAGGLLFWLMPPLSQWSAWPDPDYARTGLDSARYHAFADRMATILGADPAVIRVNAATPEQVRLPSLPVAERPFSVGTNADQQQLVDQLVTFGLGRRRRPVVVTADRGRGKSAALGMAAARLLQQGRQRVLVTAPSRVSVATLFRHARETLGDELAAEDDGRLLCVNGGELNFLPVQALLAERPDAEVVLVDEAAAIPPHTLKRILTGWPRVAFCSTVHGYEGAGRGFNIRFRAILESETPRWQGLTLREPIRWAAGDPLEPLIDRLFLLSASGFTGDLTDPGIGIERWQPAGATEAERNEAFGLLVDAHYRTTPADLRQWLDDPAAVSWVARCQGHIVGVLWAAREGGLPEDLGAQIALGERRVRGHLLPQSLASHAGFPEAACQRTLRVIRIAVRNDLRHGGVGRRLVLAARNYAVSEELDTLGSSFGGTPELLAFWRACDLAFVRLGFQQEATSGEYPFQVLSGVSVSGIDLVSRLRSRLARYWTAYLAGHWRDLSPELVMALTRALPATGRLDGDDHRDLFHFARGHRGFDLCLPVLQVLSQCPGVIEWLERSEDALLWAESVLQQRSWPELQVSGRCLGQRDGEDRLRSMVRELLQNGPEL</sequence>
<dbReference type="Gene3D" id="3.40.50.300">
    <property type="entry name" value="P-loop containing nucleotide triphosphate hydrolases"/>
    <property type="match status" value="1"/>
</dbReference>
<evidence type="ECO:0000256" key="8">
    <source>
        <dbReference type="ARBA" id="ARBA00023315"/>
    </source>
</evidence>